<dbReference type="HOGENOM" id="CLU_089858_1_0_2"/>
<dbReference type="NCBIfam" id="TIGR01877">
    <property type="entry name" value="cas_cas6"/>
    <property type="match status" value="1"/>
</dbReference>
<evidence type="ECO:0000256" key="6">
    <source>
        <dbReference type="PIRSR" id="PIRSR005054-50"/>
    </source>
</evidence>
<evidence type="ECO:0000313" key="8">
    <source>
        <dbReference type="EMBL" id="ADI36224.1"/>
    </source>
</evidence>
<evidence type="ECO:0000256" key="5">
    <source>
        <dbReference type="PIRSR" id="PIRSR005054-1"/>
    </source>
</evidence>
<gene>
    <name evidence="8" type="ordered locus">Mvol_0565</name>
</gene>
<feature type="active site" description="Proton acceptor" evidence="6">
    <location>
        <position position="28"/>
    </location>
</feature>
<keyword evidence="9" id="KW-1185">Reference proteome</keyword>
<evidence type="ECO:0000256" key="1">
    <source>
        <dbReference type="ARBA" id="ARBA00005937"/>
    </source>
</evidence>
<comment type="function">
    <text evidence="4">CRISPR (clustered regularly interspaced short palindromic repeat), is an adaptive immune system that provides protection against mobile genetic elements (viruses, transposable elements and conjugative plasmids). CRISPR clusters contain sequences complementary to antecedent mobile elements and target invading nucleic acids. CRISPR clusters are transcribed and processed into CRISPR RNA (crRNA).</text>
</comment>
<comment type="similarity">
    <text evidence="1 4">Belongs to the CRISPR-associated protein Cas6/Cse3/CasE family.</text>
</comment>
<feature type="site" description="Transition state stabilizer" evidence="5">
    <location>
        <position position="49"/>
    </location>
</feature>
<dbReference type="PANTHER" id="PTHR36984:SF1">
    <property type="entry name" value="CRISPR-ASSOCIATED ENDORIBONUCLEASE CAS6 1"/>
    <property type="match status" value="1"/>
</dbReference>
<dbReference type="GO" id="GO:0003723">
    <property type="term" value="F:RNA binding"/>
    <property type="evidence" value="ECO:0007669"/>
    <property type="project" value="UniProtKB-KW"/>
</dbReference>
<dbReference type="InterPro" id="IPR049435">
    <property type="entry name" value="Cas_Cas6_C"/>
</dbReference>
<protein>
    <recommendedName>
        <fullName evidence="4">CRISPR-associated endoribonuclease</fullName>
    </recommendedName>
</protein>
<proteinExistence type="inferred from homology"/>
<dbReference type="PIRSF" id="PIRSF005054">
    <property type="entry name" value="PF1131"/>
    <property type="match status" value="1"/>
</dbReference>
<dbReference type="InterPro" id="IPR010156">
    <property type="entry name" value="CRISPR-assoc_prot_Cas6"/>
</dbReference>
<dbReference type="InterPro" id="IPR045747">
    <property type="entry name" value="CRISPR-assoc_prot_Cas6_N_sf"/>
</dbReference>
<dbReference type="Pfam" id="PF21350">
    <property type="entry name" value="Cas6_I-A"/>
    <property type="match status" value="1"/>
</dbReference>
<reference evidence="8 9" key="1">
    <citation type="submission" date="2010-05" db="EMBL/GenBank/DDBJ databases">
        <title>Complete sequence of Methanococcus voltae A3.</title>
        <authorList>
            <consortium name="US DOE Joint Genome Institute"/>
            <person name="Lucas S."/>
            <person name="Copeland A."/>
            <person name="Lapidus A."/>
            <person name="Cheng J.-F."/>
            <person name="Bruce D."/>
            <person name="Goodwin L."/>
            <person name="Pitluck S."/>
            <person name="Lowry S."/>
            <person name="Clum A."/>
            <person name="Land M."/>
            <person name="Hauser L."/>
            <person name="Kyrpides N."/>
            <person name="Mikhailova N."/>
            <person name="Whitman W.B."/>
            <person name="Woyke T."/>
        </authorList>
    </citation>
    <scope>NUCLEOTIDE SEQUENCE [LARGE SCALE GENOMIC DNA]</scope>
    <source>
        <strain evidence="9">ATCC BAA-1334 / A3</strain>
    </source>
</reference>
<dbReference type="OrthoDB" id="43942at2157"/>
<dbReference type="GO" id="GO:0016788">
    <property type="term" value="F:hydrolase activity, acting on ester bonds"/>
    <property type="evidence" value="ECO:0007669"/>
    <property type="project" value="InterPro"/>
</dbReference>
<organism evidence="8 9">
    <name type="scientific">Methanococcus voltae (strain ATCC BAA-1334 / A3)</name>
    <dbReference type="NCBI Taxonomy" id="456320"/>
    <lineage>
        <taxon>Archaea</taxon>
        <taxon>Methanobacteriati</taxon>
        <taxon>Methanobacteriota</taxon>
        <taxon>Methanomada group</taxon>
        <taxon>Methanococci</taxon>
        <taxon>Methanococcales</taxon>
        <taxon>Methanococcaceae</taxon>
        <taxon>Methanococcus</taxon>
    </lineage>
</organism>
<feature type="active site" description="Proton donor" evidence="6">
    <location>
        <position position="43"/>
    </location>
</feature>
<evidence type="ECO:0000256" key="4">
    <source>
        <dbReference type="PIRNR" id="PIRNR005054"/>
    </source>
</evidence>
<dbReference type="InParanoid" id="D7DSW4"/>
<dbReference type="AlphaFoldDB" id="D7DSW4"/>
<dbReference type="PANTHER" id="PTHR36984">
    <property type="entry name" value="CRISPR-ASSOCIATED ENDORIBONUCLEASE CAS6 1"/>
    <property type="match status" value="1"/>
</dbReference>
<name>D7DSW4_METV3</name>
<evidence type="ECO:0000256" key="3">
    <source>
        <dbReference type="ARBA" id="ARBA00023118"/>
    </source>
</evidence>
<dbReference type="Gene3D" id="3.30.70.1900">
    <property type="match status" value="1"/>
</dbReference>
<accession>D7DSW4</accession>
<feature type="domain" description="CRISPR associated protein Cas6 C-terminal" evidence="7">
    <location>
        <begin position="117"/>
        <end position="244"/>
    </location>
</feature>
<dbReference type="GO" id="GO:0051607">
    <property type="term" value="P:defense response to virus"/>
    <property type="evidence" value="ECO:0007669"/>
    <property type="project" value="UniProtKB-KW"/>
</dbReference>
<evidence type="ECO:0000313" key="9">
    <source>
        <dbReference type="Proteomes" id="UP000007722"/>
    </source>
</evidence>
<dbReference type="KEGG" id="mvo:Mvol_0565"/>
<keyword evidence="2" id="KW-0694">RNA-binding</keyword>
<dbReference type="Proteomes" id="UP000007722">
    <property type="component" value="Chromosome"/>
</dbReference>
<keyword evidence="3" id="KW-0051">Antiviral defense</keyword>
<evidence type="ECO:0000256" key="2">
    <source>
        <dbReference type="ARBA" id="ARBA00022884"/>
    </source>
</evidence>
<evidence type="ECO:0000259" key="7">
    <source>
        <dbReference type="Pfam" id="PF01881"/>
    </source>
</evidence>
<dbReference type="Pfam" id="PF01881">
    <property type="entry name" value="Cas_Cas6_C"/>
    <property type="match status" value="1"/>
</dbReference>
<dbReference type="STRING" id="456320.Mvol_0565"/>
<dbReference type="Gene3D" id="3.30.70.1890">
    <property type="match status" value="1"/>
</dbReference>
<dbReference type="EMBL" id="CP002057">
    <property type="protein sequence ID" value="ADI36224.1"/>
    <property type="molecule type" value="Genomic_DNA"/>
</dbReference>
<dbReference type="eggNOG" id="arCOG04342">
    <property type="taxonomic scope" value="Archaea"/>
</dbReference>
<sequence>MRISINLKCEKNTTIPFNYQYQLSTALYNCMYDNNKEFAENLHKSKDFKFFTHSWLFMPNSKVGKNGIICKDGNAFFKVSSPNDELMTHLLQGLFKVGYMQINNTKLDVVGVLNEKGYNSNIKKMKTISPVLLRTKKERNGIDNTEGLKIYDILPQENSEKFHENLKNNLKRKYSLFYDKDYENCDLDFDINISEAKSKRVKIKDSFQRCSNLKFEISGDEDLIKFAYECGLGELNSMGFGMIDKYSYKC</sequence>